<reference evidence="1" key="1">
    <citation type="submission" date="2018-04" db="EMBL/GenBank/DDBJ databases">
        <title>WGS assembly of Panicum hallii.</title>
        <authorList>
            <person name="Lovell J."/>
            <person name="Jenkins J."/>
            <person name="Lowry D."/>
            <person name="Mamidi S."/>
            <person name="Sreedasyam A."/>
            <person name="Weng X."/>
            <person name="Barry K."/>
            <person name="Bonette J."/>
            <person name="Campitelli B."/>
            <person name="Daum C."/>
            <person name="Gordon S."/>
            <person name="Gould B."/>
            <person name="Lipzen A."/>
            <person name="Macqueen A."/>
            <person name="Palacio-Mejia J."/>
            <person name="Plott C."/>
            <person name="Shakirov E."/>
            <person name="Shu S."/>
            <person name="Yoshinaga Y."/>
            <person name="Zane M."/>
            <person name="Rokhsar D."/>
            <person name="Grimwood J."/>
            <person name="Schmutz J."/>
            <person name="Juenger T."/>
        </authorList>
    </citation>
    <scope>NUCLEOTIDE SEQUENCE [LARGE SCALE GENOMIC DNA]</scope>
    <source>
        <strain evidence="1">FIL2</strain>
    </source>
</reference>
<dbReference type="AlphaFoldDB" id="A0A2S3I2B1"/>
<name>A0A2S3I2B1_9POAL</name>
<sequence length="75" mass="8366">MGVDGLSSGPMLLQCIFADVAVSCANCCNVHFFLHVATSDIFFELVFFFMLHKVFLDVSLSDLQGACFLEKKKRL</sequence>
<dbReference type="EMBL" id="CM008051">
    <property type="protein sequence ID" value="PAN35204.1"/>
    <property type="molecule type" value="Genomic_DNA"/>
</dbReference>
<dbReference type="Proteomes" id="UP000243499">
    <property type="component" value="Chromosome 6"/>
</dbReference>
<dbReference type="Gramene" id="PAN35204">
    <property type="protein sequence ID" value="PAN35204"/>
    <property type="gene ID" value="PAHAL_6G189200"/>
</dbReference>
<proteinExistence type="predicted"/>
<protein>
    <submittedName>
        <fullName evidence="1">Uncharacterized protein</fullName>
    </submittedName>
</protein>
<organism evidence="1">
    <name type="scientific">Panicum hallii</name>
    <dbReference type="NCBI Taxonomy" id="206008"/>
    <lineage>
        <taxon>Eukaryota</taxon>
        <taxon>Viridiplantae</taxon>
        <taxon>Streptophyta</taxon>
        <taxon>Embryophyta</taxon>
        <taxon>Tracheophyta</taxon>
        <taxon>Spermatophyta</taxon>
        <taxon>Magnoliopsida</taxon>
        <taxon>Liliopsida</taxon>
        <taxon>Poales</taxon>
        <taxon>Poaceae</taxon>
        <taxon>PACMAD clade</taxon>
        <taxon>Panicoideae</taxon>
        <taxon>Panicodae</taxon>
        <taxon>Paniceae</taxon>
        <taxon>Panicinae</taxon>
        <taxon>Panicum</taxon>
        <taxon>Panicum sect. Panicum</taxon>
    </lineage>
</organism>
<evidence type="ECO:0000313" key="1">
    <source>
        <dbReference type="EMBL" id="PAN35204.1"/>
    </source>
</evidence>
<accession>A0A2S3I2B1</accession>
<gene>
    <name evidence="1" type="ORF">PAHAL_6G189200</name>
</gene>